<comment type="subcellular location">
    <subcellularLocation>
        <location evidence="1">Cell membrane</location>
        <topology evidence="1">Multi-pass membrane protein</topology>
    </subcellularLocation>
</comment>
<feature type="transmembrane region" description="Helical" evidence="6">
    <location>
        <begin position="360"/>
        <end position="381"/>
    </location>
</feature>
<gene>
    <name evidence="7" type="ORF">ACFSB2_18905</name>
</gene>
<evidence type="ECO:0000256" key="4">
    <source>
        <dbReference type="ARBA" id="ARBA00022989"/>
    </source>
</evidence>
<sequence length="448" mass="50689">MSNRKTIFYTFVYRGLSAVLTWVNSVITARYLIHPGDRGDFQTTTTYATSGQRFSGGYSNYFSRSLPRRPQDAVQIVQMGNFVMFLLSILVWLIALAVLWFGHPSTLVMFSLVGMPLTFLFGYASRLLNALDNIKALNRANVSQAVAFLLIYLAFIAFNTHLGEHQRLMWTYKIWLLSWIICVAMTLFAVYRQLGWGHHLKWKWQKTEWRSFLGFGTWSSLALLSGYVNLRIDFWMLGWLTRKLPHGRDVVSIYGVAVTAAEILMTLSQSISTVVFRRMSASDGQDAGIVTESASRQTLITSIIVAAGLAILMPFLVLVYGRNKYGGSVGPFYILLPGLVLKTVSTLISQYFTNSKGKPFTLLIVNLLMISFNALICYFIIPRLSMYGASISSTIAYFTELSVYVFWYHRTSGRRGIDLWRLKKDDLLPYLSVVQAGLRKIKPSRSSG</sequence>
<evidence type="ECO:0000256" key="5">
    <source>
        <dbReference type="ARBA" id="ARBA00023136"/>
    </source>
</evidence>
<evidence type="ECO:0000313" key="8">
    <source>
        <dbReference type="Proteomes" id="UP001597079"/>
    </source>
</evidence>
<feature type="transmembrane region" description="Helical" evidence="6">
    <location>
        <begin position="170"/>
        <end position="191"/>
    </location>
</feature>
<evidence type="ECO:0000256" key="3">
    <source>
        <dbReference type="ARBA" id="ARBA00022692"/>
    </source>
</evidence>
<feature type="transmembrane region" description="Helical" evidence="6">
    <location>
        <begin position="297"/>
        <end position="320"/>
    </location>
</feature>
<feature type="transmembrane region" description="Helical" evidence="6">
    <location>
        <begin position="250"/>
        <end position="276"/>
    </location>
</feature>
<dbReference type="RefSeq" id="WP_377944655.1">
    <property type="nucleotide sequence ID" value="NZ_JBHUCX010000075.1"/>
</dbReference>
<keyword evidence="5 6" id="KW-0472">Membrane</keyword>
<accession>A0ABW4JLN1</accession>
<evidence type="ECO:0000256" key="1">
    <source>
        <dbReference type="ARBA" id="ARBA00004651"/>
    </source>
</evidence>
<feature type="transmembrane region" description="Helical" evidence="6">
    <location>
        <begin position="140"/>
        <end position="158"/>
    </location>
</feature>
<keyword evidence="4 6" id="KW-1133">Transmembrane helix</keyword>
<evidence type="ECO:0000256" key="2">
    <source>
        <dbReference type="ARBA" id="ARBA00022475"/>
    </source>
</evidence>
<dbReference type="EMBL" id="JBHUCX010000075">
    <property type="protein sequence ID" value="MFD1676746.1"/>
    <property type="molecule type" value="Genomic_DNA"/>
</dbReference>
<keyword evidence="8" id="KW-1185">Reference proteome</keyword>
<evidence type="ECO:0000313" key="7">
    <source>
        <dbReference type="EMBL" id="MFD1676746.1"/>
    </source>
</evidence>
<dbReference type="InterPro" id="IPR050833">
    <property type="entry name" value="Poly_Biosynth_Transport"/>
</dbReference>
<evidence type="ECO:0000256" key="6">
    <source>
        <dbReference type="SAM" id="Phobius"/>
    </source>
</evidence>
<keyword evidence="3 6" id="KW-0812">Transmembrane</keyword>
<name>A0ABW4JLN1_9BACL</name>
<dbReference type="PANTHER" id="PTHR30250">
    <property type="entry name" value="PST FAMILY PREDICTED COLANIC ACID TRANSPORTER"/>
    <property type="match status" value="1"/>
</dbReference>
<feature type="transmembrane region" description="Helical" evidence="6">
    <location>
        <begin position="332"/>
        <end position="353"/>
    </location>
</feature>
<dbReference type="Proteomes" id="UP001597079">
    <property type="component" value="Unassembled WGS sequence"/>
</dbReference>
<feature type="transmembrane region" description="Helical" evidence="6">
    <location>
        <begin position="212"/>
        <end position="230"/>
    </location>
</feature>
<organism evidence="7 8">
    <name type="scientific">Alicyclobacillus fodiniaquatilis</name>
    <dbReference type="NCBI Taxonomy" id="1661150"/>
    <lineage>
        <taxon>Bacteria</taxon>
        <taxon>Bacillati</taxon>
        <taxon>Bacillota</taxon>
        <taxon>Bacilli</taxon>
        <taxon>Bacillales</taxon>
        <taxon>Alicyclobacillaceae</taxon>
        <taxon>Alicyclobacillus</taxon>
    </lineage>
</organism>
<keyword evidence="2" id="KW-1003">Cell membrane</keyword>
<reference evidence="8" key="1">
    <citation type="journal article" date="2019" name="Int. J. Syst. Evol. Microbiol.">
        <title>The Global Catalogue of Microorganisms (GCM) 10K type strain sequencing project: providing services to taxonomists for standard genome sequencing and annotation.</title>
        <authorList>
            <consortium name="The Broad Institute Genomics Platform"/>
            <consortium name="The Broad Institute Genome Sequencing Center for Infectious Disease"/>
            <person name="Wu L."/>
            <person name="Ma J."/>
        </authorList>
    </citation>
    <scope>NUCLEOTIDE SEQUENCE [LARGE SCALE GENOMIC DNA]</scope>
    <source>
        <strain evidence="8">CGMCC 1.12286</strain>
    </source>
</reference>
<proteinExistence type="predicted"/>
<dbReference type="PANTHER" id="PTHR30250:SF11">
    <property type="entry name" value="O-ANTIGEN TRANSPORTER-RELATED"/>
    <property type="match status" value="1"/>
</dbReference>
<comment type="caution">
    <text evidence="7">The sequence shown here is derived from an EMBL/GenBank/DDBJ whole genome shotgun (WGS) entry which is preliminary data.</text>
</comment>
<feature type="transmembrane region" description="Helical" evidence="6">
    <location>
        <begin position="107"/>
        <end position="128"/>
    </location>
</feature>
<protein>
    <submittedName>
        <fullName evidence="7">Polysaccharide biosynthesis C-terminal domain-containing protein</fullName>
    </submittedName>
</protein>
<feature type="transmembrane region" description="Helical" evidence="6">
    <location>
        <begin position="387"/>
        <end position="407"/>
    </location>
</feature>
<feature type="transmembrane region" description="Helical" evidence="6">
    <location>
        <begin position="82"/>
        <end position="101"/>
    </location>
</feature>